<dbReference type="AlphaFoldDB" id="A0A450TGT1"/>
<dbReference type="GO" id="GO:0004803">
    <property type="term" value="F:transposase activity"/>
    <property type="evidence" value="ECO:0007669"/>
    <property type="project" value="InterPro"/>
</dbReference>
<dbReference type="GO" id="GO:0003677">
    <property type="term" value="F:DNA binding"/>
    <property type="evidence" value="ECO:0007669"/>
    <property type="project" value="InterPro"/>
</dbReference>
<dbReference type="InterPro" id="IPR036515">
    <property type="entry name" value="Transposase_17_sf"/>
</dbReference>
<protein>
    <submittedName>
        <fullName evidence="2">REP element-mobilizing transposase RayT</fullName>
    </submittedName>
</protein>
<gene>
    <name evidence="2" type="ORF">BECKDK2373C_GA0170839_11478</name>
</gene>
<accession>A0A450TGT1</accession>
<name>A0A450TGT1_9GAMM</name>
<evidence type="ECO:0000259" key="1">
    <source>
        <dbReference type="SMART" id="SM01321"/>
    </source>
</evidence>
<dbReference type="GO" id="GO:0006313">
    <property type="term" value="P:DNA transposition"/>
    <property type="evidence" value="ECO:0007669"/>
    <property type="project" value="InterPro"/>
</dbReference>
<dbReference type="InterPro" id="IPR002686">
    <property type="entry name" value="Transposase_17"/>
</dbReference>
<dbReference type="SMART" id="SM01321">
    <property type="entry name" value="Y1_Tnp"/>
    <property type="match status" value="1"/>
</dbReference>
<dbReference type="PANTHER" id="PTHR34322:SF2">
    <property type="entry name" value="TRANSPOSASE IS200-LIKE DOMAIN-CONTAINING PROTEIN"/>
    <property type="match status" value="1"/>
</dbReference>
<dbReference type="Pfam" id="PF01797">
    <property type="entry name" value="Y1_Tnp"/>
    <property type="match status" value="1"/>
</dbReference>
<sequence length="282" mass="31919">MTRPVRIQFENALYHITSRGDRREAIYEDDTDRLAFLKILGDVIGPYNWICHAYCLMSNHYHLVIETPDANLSKGMRQLNGVYTQVSNRRHGRAGHLFQGRYKAILVDGDSYFLALNRYVVLNPVRAGMVAQPNDWPWSSYPAMIGKVNSPKWLCTDSLLAQFSTEREEAIHRYARFVGAGIGEESIWERLNRQIYLGNEEFIKRVQSSHAGLSKTVGVPKTQKRPPAPSLEKLAARYANRDEGIVAAYATGSTAINRVVCKSRLAPPNCVENSLKMLIYSI</sequence>
<dbReference type="EMBL" id="CAADEY010000147">
    <property type="protein sequence ID" value="VFJ66428.1"/>
    <property type="molecule type" value="Genomic_DNA"/>
</dbReference>
<feature type="domain" description="Transposase IS200-like" evidence="1">
    <location>
        <begin position="9"/>
        <end position="123"/>
    </location>
</feature>
<dbReference type="Gene3D" id="3.30.70.1290">
    <property type="entry name" value="Transposase IS200-like"/>
    <property type="match status" value="1"/>
</dbReference>
<evidence type="ECO:0000313" key="2">
    <source>
        <dbReference type="EMBL" id="VFJ66428.1"/>
    </source>
</evidence>
<proteinExistence type="predicted"/>
<organism evidence="2">
    <name type="scientific">Candidatus Kentrum sp. DK</name>
    <dbReference type="NCBI Taxonomy" id="2126562"/>
    <lineage>
        <taxon>Bacteria</taxon>
        <taxon>Pseudomonadati</taxon>
        <taxon>Pseudomonadota</taxon>
        <taxon>Gammaproteobacteria</taxon>
        <taxon>Candidatus Kentrum</taxon>
    </lineage>
</organism>
<reference evidence="2" key="1">
    <citation type="submission" date="2019-02" db="EMBL/GenBank/DDBJ databases">
        <authorList>
            <person name="Gruber-Vodicka R. H."/>
            <person name="Seah K. B. B."/>
        </authorList>
    </citation>
    <scope>NUCLEOTIDE SEQUENCE</scope>
    <source>
        <strain evidence="2">BECK_DK161</strain>
    </source>
</reference>
<dbReference type="PANTHER" id="PTHR34322">
    <property type="entry name" value="TRANSPOSASE, Y1_TNP DOMAIN-CONTAINING"/>
    <property type="match status" value="1"/>
</dbReference>
<dbReference type="SUPFAM" id="SSF143422">
    <property type="entry name" value="Transposase IS200-like"/>
    <property type="match status" value="1"/>
</dbReference>